<dbReference type="InterPro" id="IPR041577">
    <property type="entry name" value="RT_RNaseH_2"/>
</dbReference>
<evidence type="ECO:0000256" key="7">
    <source>
        <dbReference type="ARBA" id="ARBA00022918"/>
    </source>
</evidence>
<proteinExistence type="predicted"/>
<dbReference type="InterPro" id="IPR050951">
    <property type="entry name" value="Retrovirus_Pol_polyprotein"/>
</dbReference>
<dbReference type="Pfam" id="PF17919">
    <property type="entry name" value="RT_RNaseH_2"/>
    <property type="match status" value="1"/>
</dbReference>
<dbReference type="SUPFAM" id="SSF56672">
    <property type="entry name" value="DNA/RNA polymerases"/>
    <property type="match status" value="1"/>
</dbReference>
<dbReference type="GO" id="GO:0004519">
    <property type="term" value="F:endonuclease activity"/>
    <property type="evidence" value="ECO:0007669"/>
    <property type="project" value="UniProtKB-KW"/>
</dbReference>
<evidence type="ECO:0000256" key="8">
    <source>
        <dbReference type="ARBA" id="ARBA00023268"/>
    </source>
</evidence>
<dbReference type="GO" id="GO:0008233">
    <property type="term" value="F:peptidase activity"/>
    <property type="evidence" value="ECO:0007669"/>
    <property type="project" value="UniProtKB-KW"/>
</dbReference>
<evidence type="ECO:0000256" key="4">
    <source>
        <dbReference type="ARBA" id="ARBA00022722"/>
    </source>
</evidence>
<dbReference type="Pfam" id="PF00078">
    <property type="entry name" value="RVT_1"/>
    <property type="match status" value="1"/>
</dbReference>
<dbReference type="FunFam" id="3.10.10.10:FF:000007">
    <property type="entry name" value="Retrovirus-related Pol polyprotein from transposon 17.6-like Protein"/>
    <property type="match status" value="1"/>
</dbReference>
<accession>A0AA85B3U4</accession>
<keyword evidence="6" id="KW-0378">Hydrolase</keyword>
<keyword evidence="1" id="KW-0645">Protease</keyword>
<dbReference type="WBParaSite" id="SMTH1_25400.1">
    <property type="protein sequence ID" value="SMTH1_25400.1"/>
    <property type="gene ID" value="SMTH1_25400"/>
</dbReference>
<evidence type="ECO:0000256" key="1">
    <source>
        <dbReference type="ARBA" id="ARBA00022670"/>
    </source>
</evidence>
<organism evidence="10 11">
    <name type="scientific">Schistosoma mattheei</name>
    <dbReference type="NCBI Taxonomy" id="31246"/>
    <lineage>
        <taxon>Eukaryota</taxon>
        <taxon>Metazoa</taxon>
        <taxon>Spiralia</taxon>
        <taxon>Lophotrochozoa</taxon>
        <taxon>Platyhelminthes</taxon>
        <taxon>Trematoda</taxon>
        <taxon>Digenea</taxon>
        <taxon>Strigeidida</taxon>
        <taxon>Schistosomatoidea</taxon>
        <taxon>Schistosomatidae</taxon>
        <taxon>Schistosoma</taxon>
    </lineage>
</organism>
<evidence type="ECO:0000313" key="11">
    <source>
        <dbReference type="WBParaSite" id="SMTH1_25400.1"/>
    </source>
</evidence>
<evidence type="ECO:0000256" key="5">
    <source>
        <dbReference type="ARBA" id="ARBA00022759"/>
    </source>
</evidence>
<evidence type="ECO:0000256" key="3">
    <source>
        <dbReference type="ARBA" id="ARBA00022695"/>
    </source>
</evidence>
<dbReference type="Gene3D" id="3.10.10.10">
    <property type="entry name" value="HIV Type 1 Reverse Transcriptase, subunit A, domain 1"/>
    <property type="match status" value="1"/>
</dbReference>
<dbReference type="PANTHER" id="PTHR37984">
    <property type="entry name" value="PROTEIN CBG26694"/>
    <property type="match status" value="1"/>
</dbReference>
<dbReference type="CDD" id="cd01647">
    <property type="entry name" value="RT_LTR"/>
    <property type="match status" value="1"/>
</dbReference>
<keyword evidence="4" id="KW-0540">Nuclease</keyword>
<evidence type="ECO:0000259" key="9">
    <source>
        <dbReference type="PROSITE" id="PS50878"/>
    </source>
</evidence>
<dbReference type="AlphaFoldDB" id="A0AA85B3U4"/>
<reference evidence="11" key="1">
    <citation type="submission" date="2023-11" db="UniProtKB">
        <authorList>
            <consortium name="WormBaseParasite"/>
        </authorList>
    </citation>
    <scope>IDENTIFICATION</scope>
</reference>
<dbReference type="PANTHER" id="PTHR37984:SF5">
    <property type="entry name" value="PROTEIN NYNRIN-LIKE"/>
    <property type="match status" value="1"/>
</dbReference>
<keyword evidence="3" id="KW-0548">Nucleotidyltransferase</keyword>
<dbReference type="PROSITE" id="PS50878">
    <property type="entry name" value="RT_POL"/>
    <property type="match status" value="1"/>
</dbReference>
<keyword evidence="2" id="KW-0808">Transferase</keyword>
<keyword evidence="8" id="KW-0511">Multifunctional enzyme</keyword>
<dbReference type="InterPro" id="IPR000477">
    <property type="entry name" value="RT_dom"/>
</dbReference>
<keyword evidence="5" id="KW-0255">Endonuclease</keyword>
<evidence type="ECO:0000313" key="10">
    <source>
        <dbReference type="Proteomes" id="UP000050791"/>
    </source>
</evidence>
<feature type="domain" description="Reverse transcriptase" evidence="9">
    <location>
        <begin position="108"/>
        <end position="285"/>
    </location>
</feature>
<dbReference type="InterPro" id="IPR043128">
    <property type="entry name" value="Rev_trsase/Diguanyl_cyclase"/>
</dbReference>
<dbReference type="InterPro" id="IPR043502">
    <property type="entry name" value="DNA/RNA_pol_sf"/>
</dbReference>
<keyword evidence="7" id="KW-0695">RNA-directed DNA polymerase</keyword>
<protein>
    <recommendedName>
        <fullName evidence="9">Reverse transcriptase domain-containing protein</fullName>
    </recommendedName>
</protein>
<dbReference type="GO" id="GO:0006508">
    <property type="term" value="P:proteolysis"/>
    <property type="evidence" value="ECO:0007669"/>
    <property type="project" value="UniProtKB-KW"/>
</dbReference>
<dbReference type="FunFam" id="3.30.70.270:FF:000020">
    <property type="entry name" value="Transposon Tf2-6 polyprotein-like Protein"/>
    <property type="match status" value="1"/>
</dbReference>
<dbReference type="Gene3D" id="3.30.70.270">
    <property type="match status" value="2"/>
</dbReference>
<dbReference type="GO" id="GO:0003964">
    <property type="term" value="F:RNA-directed DNA polymerase activity"/>
    <property type="evidence" value="ECO:0007669"/>
    <property type="project" value="UniProtKB-KW"/>
</dbReference>
<evidence type="ECO:0000256" key="2">
    <source>
        <dbReference type="ARBA" id="ARBA00022679"/>
    </source>
</evidence>
<evidence type="ECO:0000256" key="6">
    <source>
        <dbReference type="ARBA" id="ARBA00022801"/>
    </source>
</evidence>
<name>A0AA85B3U4_9TREM</name>
<dbReference type="CDD" id="cd09274">
    <property type="entry name" value="RNase_HI_RT_Ty3"/>
    <property type="match status" value="1"/>
</dbReference>
<sequence length="551" mass="62870">MDFLERYEFLVDTKKRRLTLKETSYYTKGKESHISSLNLIQTPPVTTAKFQDILAEFPNLTKPNPQPSKDKLKVSHTIKTEGAPVFAKPRRLAPDKLKIARAEFDYMLQLGIIRPSDSQWASPLHMVPKNEGDWRPCGDYRALNRQTVPDRYPIPHIQDFTNGLQGMNIFTKIDLVRAYHNIPVADEDIPKTAITTPFGLFEFVRMPFGLRNAAQTFQRFIDNLLRDMPFAQGYIDDLLIASPDLQSHEQHVQTVLKRLDEHGINIHQSKCVFGVQTLEFLGHTISPEGIKPIKKEVDTIKQYPIPSSLTQLRSFLGLINFYRRFIPGCAQLMQPLTDSLKGKPKEFKLSSDAVEAIKQLKDKLAQATTLVYPNSLSPLALMVDASDKAVGGTLNQLVKNAWKPIAFFSKRLAPAETRYSTFGRELLAIYLTIKHFRHMLEGREFIVFTDHKPLTNALKARADKYSPREVRHLDYISQFTSDIRHVKGQDNQAADALSRLEMNVLQQSTVNFETLRNEQEQDLELQNLLKTNNSSLNLKQFPSPVDGILIM</sequence>
<dbReference type="Proteomes" id="UP000050791">
    <property type="component" value="Unassembled WGS sequence"/>
</dbReference>